<dbReference type="SUPFAM" id="SSF49785">
    <property type="entry name" value="Galactose-binding domain-like"/>
    <property type="match status" value="1"/>
</dbReference>
<dbReference type="InterPro" id="IPR008979">
    <property type="entry name" value="Galactose-bd-like_sf"/>
</dbReference>
<name>A0A6N7XWU5_9FIRM</name>
<evidence type="ECO:0000313" key="1">
    <source>
        <dbReference type="EMBL" id="MSU01923.1"/>
    </source>
</evidence>
<dbReference type="AlphaFoldDB" id="A0A6N7XWU5"/>
<reference evidence="1 2" key="1">
    <citation type="submission" date="2019-09" db="EMBL/GenBank/DDBJ databases">
        <title>In-depth cultivation of the pig gut microbiome towards novel bacterial diversity and tailored functional studies.</title>
        <authorList>
            <person name="Wylensek D."/>
            <person name="Hitch T.C.A."/>
            <person name="Clavel T."/>
        </authorList>
    </citation>
    <scope>NUCLEOTIDE SEQUENCE [LARGE SCALE GENOMIC DNA]</scope>
    <source>
        <strain evidence="1 2">WCA3-693-APC-4?</strain>
    </source>
</reference>
<protein>
    <submittedName>
        <fullName evidence="1">Uncharacterized protein</fullName>
    </submittedName>
</protein>
<keyword evidence="2" id="KW-1185">Reference proteome</keyword>
<dbReference type="RefSeq" id="WP_154440444.1">
    <property type="nucleotide sequence ID" value="NZ_VUNQ01000021.1"/>
</dbReference>
<evidence type="ECO:0000313" key="2">
    <source>
        <dbReference type="Proteomes" id="UP000469523"/>
    </source>
</evidence>
<accession>A0A6N7XWU5</accession>
<organism evidence="1 2">
    <name type="scientific">Tissierella pigra</name>
    <dbReference type="NCBI Taxonomy" id="2607614"/>
    <lineage>
        <taxon>Bacteria</taxon>
        <taxon>Bacillati</taxon>
        <taxon>Bacillota</taxon>
        <taxon>Tissierellia</taxon>
        <taxon>Tissierellales</taxon>
        <taxon>Tissierellaceae</taxon>
        <taxon>Tissierella</taxon>
    </lineage>
</organism>
<dbReference type="Proteomes" id="UP000469523">
    <property type="component" value="Unassembled WGS sequence"/>
</dbReference>
<sequence>MAINKINRVVLHEDIKQELDDKATKQELQSTKEKLENVMNEIYQGIVWKPTVPTFDDLRIRYPNAKDGWKSTVEDTNITYQYDLETDTWFPTSINALPLATSKVDGLLAKEDKTKLDTVELNAQKNLTPQQTLEQIKTVDGKGSGLDSDLFQGRTPDSFADKEHEHDGVYYKKIEVDSFLNAKAPKSHVHSKEQITDFEHTHNANEIIENESKRFSSDIEKSNWNDANSKKHIHNNKTVLDKITQGLLDAWNTVTNKVDKAEGQGLSDENYTLAEKNKLKDIATGATRNDTDSNLKNRANHTGTQLSSTISNFADTVRSTVLTGLSTATNAVITATDTVLSALGKLQKQITDNLATLTSHIGNKSNPHDVKKADVDLGNVQNYGIATQAEAETGTSNAKYVTPLRVKQAIDKFKIKKVSELENDKNYVTSAELGNAGYGNMMKSDYDKNNNGIVDKAEDSDKLGGKSASEYATKEDMDNIEIGGRNLAIGTATDGFVAYNTGKILSQDSYPTKIIRWEYTSNGTAGIMQSTQYRKMQLVRGEVYTLSFEARGKIPALNYVYIMNTVGNNQSITHLLSTTTLSETSFKRVTAIFTKSTDSPYSYVMISSSDNVSGNWLEVKNIKIEKGNKATDWTPAHEDIQADIDTKTSKEYVDTQLNTKVDKVSGKQLSTEDYTTTEKTKLANIEYGANKYTHPATHPVDMIVGLHSIAKSGNYNDLSSKPTKLSQFENDIKSYHKGSTPPTNTNLLWLDTNS</sequence>
<comment type="caution">
    <text evidence="1">The sequence shown here is derived from an EMBL/GenBank/DDBJ whole genome shotgun (WGS) entry which is preliminary data.</text>
</comment>
<gene>
    <name evidence="1" type="ORF">FYJ83_10625</name>
</gene>
<proteinExistence type="predicted"/>
<dbReference type="EMBL" id="VUNQ01000021">
    <property type="protein sequence ID" value="MSU01923.1"/>
    <property type="molecule type" value="Genomic_DNA"/>
</dbReference>